<dbReference type="SUPFAM" id="SSF51126">
    <property type="entry name" value="Pectin lyase-like"/>
    <property type="match status" value="1"/>
</dbReference>
<reference evidence="1" key="1">
    <citation type="submission" date="2018-10" db="EMBL/GenBank/DDBJ databases">
        <title>Hidden diversity of soil giant viruses.</title>
        <authorList>
            <person name="Schulz F."/>
            <person name="Alteio L."/>
            <person name="Goudeau D."/>
            <person name="Ryan E.M."/>
            <person name="Malmstrom R.R."/>
            <person name="Blanchard J."/>
            <person name="Woyke T."/>
        </authorList>
    </citation>
    <scope>NUCLEOTIDE SEQUENCE</scope>
    <source>
        <strain evidence="1">HAV1</strain>
    </source>
</reference>
<proteinExistence type="predicted"/>
<evidence type="ECO:0000313" key="1">
    <source>
        <dbReference type="EMBL" id="AYV80990.1"/>
    </source>
</evidence>
<dbReference type="InterPro" id="IPR011050">
    <property type="entry name" value="Pectin_lyase_fold/virulence"/>
</dbReference>
<gene>
    <name evidence="1" type="ORF">Harvfovirus12_26</name>
</gene>
<sequence length="1289" mass="134091">MFENRIIDSLAEIIMSYEKRKDCKCRNKESVKCDLFDCFRMNHCLSVVGPRGPAGPTGPSGPPGVPSLPINLTIFADTHFGIDPAVPPIENEAHPWKTIPGALGVATEGFTIYVQPGTYIVPTLVMPDGVNWYFTEGAIIQNMNGPIFFASGITSTITGFGVFMSNNTVLSASNGANVTFNAQQVTTTGLIFPAFDIGAGSIPTLVSIDVDEIETVGSALRVDGPVSITLTNKTMTLTPTSPNNNLIDLLSRATGNVTINSQIIQGGNIEVERESLITDNAPNMTLNITAQQLIFNNPNGSAIEISIPTGATGDITRVNLDFEYILSGGSVLTTQGSSDPTISITDQPQITFKSLRVESTSTTLPAFTLNSTQVTIFIENFSFLLNDPLAPPGPQGPFQSSIYTINVGASAMIAMEIYFALVSTLTTNGGFIQLTQNTPSSTVPSVLRYRGSQYVGNGTLLLVTGPTQFGPTPEVDLNINNASTNTLVTNTSLIINNGATVNIHMQNLEINGNDATSTNPLNIIDNQTNEITGSTMTLNIDKIDFNNIGNSNGINNGSNPSFNMFTDMNINSNIINYTISTTSLLSTIVNNLGNIDILNVGSITVVQGNVNCISVSEHGSLNMEIGEIGNFGEGTGTILQVISSFASGTINNIFSPPAATIINIDDNGQLFLDSQDIEGYGINVVNGILYLNAGTINSFGNPAGVSLQISDAGFISGSIDSISADGASVISSSGRFNMDVQFLSAEGEATNGITVTLGQFEIRAGTITIFQTGIGIIVTSGGNFIGRIDTVISNGSAAISNSGQMFIDVLSIVPQGVSTIGVVTSNTLEIRAGSIATPFFGTDNIGLQILGEDTFVTGSIDQIIINGPYALYNDGITIINISKISCINNTIAAVRTTNNLSLRSEFISTHGSASAVAVLVMSGTMTGNIDIIESDGLSVINNRGTLNLTALQINTTADIVTTANGLVSSGNAYIDIGSINVITSGDGLQVNVTANVIGKINYINTLAGSAINSTSSGTVEIVFSDITSGPQASSSPTITFTGGGIGRLLGNVINTGPASTGINFTDTNENAVLSIRVNDITTNGPTNVIEVATLGTFNLDFITLLANNIASTGAGIICSSGQSNIQGQYMSVGVNVFPTTNTAITITGTAGFEGDFGQVISGGTVVSMSSSNTTWYRADSSIGQNSSILVTAPVINIAPPNTAVTYTVGGYMNTTGPVCVNIINSASTALILRALSSIFISSTAVGSFALSAVVNQNVIMVPSISNMPTNNITFSPSLAFCLGTAASVK</sequence>
<dbReference type="EMBL" id="MK072254">
    <property type="protein sequence ID" value="AYV80990.1"/>
    <property type="molecule type" value="Genomic_DNA"/>
</dbReference>
<organism evidence="1">
    <name type="scientific">Harvfovirus sp</name>
    <dbReference type="NCBI Taxonomy" id="2487768"/>
    <lineage>
        <taxon>Viruses</taxon>
        <taxon>Varidnaviria</taxon>
        <taxon>Bamfordvirae</taxon>
        <taxon>Nucleocytoviricota</taxon>
        <taxon>Megaviricetes</taxon>
        <taxon>Imitervirales</taxon>
        <taxon>Mimiviridae</taxon>
        <taxon>Klosneuvirinae</taxon>
    </lineage>
</organism>
<accession>A0A3G5A1I3</accession>
<protein>
    <submittedName>
        <fullName evidence="1">Uncharacterized protein</fullName>
    </submittedName>
</protein>
<name>A0A3G5A1I3_9VIRU</name>